<accession>A0A0D1YP19</accession>
<protein>
    <recommendedName>
        <fullName evidence="4">BZIP domain-containing protein</fullName>
    </recommendedName>
</protein>
<proteinExistence type="predicted"/>
<organism evidence="2 3">
    <name type="scientific">Exophiala spinifera</name>
    <dbReference type="NCBI Taxonomy" id="91928"/>
    <lineage>
        <taxon>Eukaryota</taxon>
        <taxon>Fungi</taxon>
        <taxon>Dikarya</taxon>
        <taxon>Ascomycota</taxon>
        <taxon>Pezizomycotina</taxon>
        <taxon>Eurotiomycetes</taxon>
        <taxon>Chaetothyriomycetidae</taxon>
        <taxon>Chaetothyriales</taxon>
        <taxon>Herpotrichiellaceae</taxon>
        <taxon>Exophiala</taxon>
    </lineage>
</organism>
<name>A0A0D1YP19_9EURO</name>
<keyword evidence="3" id="KW-1185">Reference proteome</keyword>
<feature type="region of interest" description="Disordered" evidence="1">
    <location>
        <begin position="1"/>
        <end position="47"/>
    </location>
</feature>
<dbReference type="PANTHER" id="PTHR37012:SF7">
    <property type="entry name" value="B-ZIP TRANSCRIPTION FACTOR (EUROFUNG)-RELATED"/>
    <property type="match status" value="1"/>
</dbReference>
<dbReference type="HOGENOM" id="CLU_028818_2_0_1"/>
<evidence type="ECO:0000313" key="3">
    <source>
        <dbReference type="Proteomes" id="UP000053328"/>
    </source>
</evidence>
<reference evidence="2 3" key="1">
    <citation type="submission" date="2015-01" db="EMBL/GenBank/DDBJ databases">
        <title>The Genome Sequence of Exophiala spinifera CBS89968.</title>
        <authorList>
            <consortium name="The Broad Institute Genomics Platform"/>
            <person name="Cuomo C."/>
            <person name="de Hoog S."/>
            <person name="Gorbushina A."/>
            <person name="Stielow B."/>
            <person name="Teixiera M."/>
            <person name="Abouelleil A."/>
            <person name="Chapman S.B."/>
            <person name="Priest M."/>
            <person name="Young S.K."/>
            <person name="Wortman J."/>
            <person name="Nusbaum C."/>
            <person name="Birren B."/>
        </authorList>
    </citation>
    <scope>NUCLEOTIDE SEQUENCE [LARGE SCALE GENOMIC DNA]</scope>
    <source>
        <strain evidence="2 3">CBS 89968</strain>
    </source>
</reference>
<dbReference type="OrthoDB" id="5086080at2759"/>
<evidence type="ECO:0000256" key="1">
    <source>
        <dbReference type="SAM" id="MobiDB-lite"/>
    </source>
</evidence>
<dbReference type="RefSeq" id="XP_016237112.1">
    <property type="nucleotide sequence ID" value="XM_016378435.1"/>
</dbReference>
<dbReference type="VEuPathDB" id="FungiDB:PV08_04086"/>
<dbReference type="CDD" id="cd14688">
    <property type="entry name" value="bZIP_YAP"/>
    <property type="match status" value="1"/>
</dbReference>
<feature type="compositionally biased region" description="Basic and acidic residues" evidence="1">
    <location>
        <begin position="12"/>
        <end position="37"/>
    </location>
</feature>
<dbReference type="AlphaFoldDB" id="A0A0D1YP19"/>
<dbReference type="PANTHER" id="PTHR37012">
    <property type="entry name" value="B-ZIP TRANSCRIPTION FACTOR (EUROFUNG)-RELATED"/>
    <property type="match status" value="1"/>
</dbReference>
<gene>
    <name evidence="2" type="ORF">PV08_04086</name>
</gene>
<dbReference type="EMBL" id="KN847494">
    <property type="protein sequence ID" value="KIW16896.1"/>
    <property type="molecule type" value="Genomic_DNA"/>
</dbReference>
<dbReference type="GeneID" id="27331169"/>
<evidence type="ECO:0000313" key="2">
    <source>
        <dbReference type="EMBL" id="KIW16896.1"/>
    </source>
</evidence>
<dbReference type="InterPro" id="IPR021833">
    <property type="entry name" value="DUF3425"/>
</dbReference>
<evidence type="ECO:0008006" key="4">
    <source>
        <dbReference type="Google" id="ProtNLM"/>
    </source>
</evidence>
<sequence>MACDDGTPAPECDSRHGTGSRRGDSNLSRRERKRASDRMSQQATRARTKAYIAHLESTTQRLTEALAGEGTAALSKRLSEQHDQIETLKKALARIAMVANAANNGCNANDSESFLRAEVESRSLRDTILSNRCETILPSTEASVVDSKCGCFPSDTLAPANAFAQQESLLQMYSLPDLLCGNQDRDYFSILNQALETIENNHARHLFSGPEVDDDTCIRAILHGWDAARSRNPFDVGWQLLELLDEGLFCRSGSVERMAILRVMRAMLMTKINPRLTPERRPPAYMNPRLAYRRPSQFLLLMKYSHLQLQVSHVRLIDYFTWPEVRDYLIISGITYAPESLAAQFAADIGLKWPYTLRDTCTYRPSTGRYTFSHEFTAVCDDLESWYMKSPSIPSHLPISPDKFTTGSEEDWCEPLCEQWNMPLKDFPETSLFS</sequence>
<dbReference type="Proteomes" id="UP000053328">
    <property type="component" value="Unassembled WGS sequence"/>
</dbReference>
<dbReference type="Pfam" id="PF11905">
    <property type="entry name" value="DUF3425"/>
    <property type="match status" value="1"/>
</dbReference>